<keyword evidence="2" id="KW-1185">Reference proteome</keyword>
<evidence type="ECO:0000313" key="2">
    <source>
        <dbReference type="Proteomes" id="UP000764837"/>
    </source>
</evidence>
<comment type="caution">
    <text evidence="1">The sequence shown here is derived from an EMBL/GenBank/DDBJ whole genome shotgun (WGS) entry which is preliminary data.</text>
</comment>
<reference evidence="1 2" key="1">
    <citation type="submission" date="2021-01" db="EMBL/GenBank/DDBJ databases">
        <title>Sequencing the genomes of 1000 actinobacteria strains.</title>
        <authorList>
            <person name="Klenk H.-P."/>
        </authorList>
    </citation>
    <scope>NUCLEOTIDE SEQUENCE [LARGE SCALE GENOMIC DNA]</scope>
    <source>
        <strain evidence="1 2">DSM 100204</strain>
    </source>
</reference>
<dbReference type="InterPro" id="IPR036388">
    <property type="entry name" value="WH-like_DNA-bd_sf"/>
</dbReference>
<dbReference type="EMBL" id="JAFBBP010000001">
    <property type="protein sequence ID" value="MBM7493309.1"/>
    <property type="molecule type" value="Genomic_DNA"/>
</dbReference>
<dbReference type="GO" id="GO:0003677">
    <property type="term" value="F:DNA binding"/>
    <property type="evidence" value="ECO:0007669"/>
    <property type="project" value="UniProtKB-KW"/>
</dbReference>
<gene>
    <name evidence="1" type="ORF">JOD64_004531</name>
</gene>
<dbReference type="Proteomes" id="UP000764837">
    <property type="component" value="Unassembled WGS sequence"/>
</dbReference>
<proteinExistence type="predicted"/>
<organism evidence="1 2">
    <name type="scientific">Micromonospora luteifusca</name>
    <dbReference type="NCBI Taxonomy" id="709860"/>
    <lineage>
        <taxon>Bacteria</taxon>
        <taxon>Bacillati</taxon>
        <taxon>Actinomycetota</taxon>
        <taxon>Actinomycetes</taxon>
        <taxon>Micromonosporales</taxon>
        <taxon>Micromonosporaceae</taxon>
        <taxon>Micromonospora</taxon>
    </lineage>
</organism>
<dbReference type="Gene3D" id="1.10.10.10">
    <property type="entry name" value="Winged helix-like DNA-binding domain superfamily/Winged helix DNA-binding domain"/>
    <property type="match status" value="1"/>
</dbReference>
<evidence type="ECO:0000313" key="1">
    <source>
        <dbReference type="EMBL" id="MBM7493309.1"/>
    </source>
</evidence>
<sequence length="44" mass="4543">MSPAGVSQHLTSLRAAGLVVTHRRGRTLLSARTDLAEALLSATG</sequence>
<dbReference type="SUPFAM" id="SSF46785">
    <property type="entry name" value="Winged helix' DNA-binding domain"/>
    <property type="match status" value="1"/>
</dbReference>
<accession>A0ABS2M079</accession>
<protein>
    <submittedName>
        <fullName evidence="1">DNA-binding transcriptional ArsR family regulator</fullName>
    </submittedName>
</protein>
<keyword evidence="1" id="KW-0238">DNA-binding</keyword>
<name>A0ABS2M079_9ACTN</name>
<dbReference type="InterPro" id="IPR036390">
    <property type="entry name" value="WH_DNA-bd_sf"/>
</dbReference>